<dbReference type="SUPFAM" id="SSF53649">
    <property type="entry name" value="Alkaline phosphatase-like"/>
    <property type="match status" value="1"/>
</dbReference>
<evidence type="ECO:0000256" key="4">
    <source>
        <dbReference type="PIRNR" id="PIRNR031924"/>
    </source>
</evidence>
<organism evidence="7 8">
    <name type="scientific">Robiginitalea biformata (strain ATCC BAA-864 / DSM 15991 / KCTC 12146 / HTCC2501)</name>
    <dbReference type="NCBI Taxonomy" id="313596"/>
    <lineage>
        <taxon>Bacteria</taxon>
        <taxon>Pseudomonadati</taxon>
        <taxon>Bacteroidota</taxon>
        <taxon>Flavobacteriia</taxon>
        <taxon>Flavobacteriales</taxon>
        <taxon>Flavobacteriaceae</taxon>
        <taxon>Robiginitalea</taxon>
    </lineage>
</organism>
<dbReference type="Gene3D" id="3.30.1360.150">
    <property type="match status" value="1"/>
</dbReference>
<dbReference type="Proteomes" id="UP000009049">
    <property type="component" value="Chromosome"/>
</dbReference>
<sequence>MGSIRLIFLLLLTFPVGYGQSDAALRPKLVVGVVVDQMRFDYLEKYRENFGDGGFLRLLREGYSFENMQYDYIPTVTAAGHASIYTGTTPSGHGIIGNSWYDRDAGRIVDNVGDTTVQIIGSLMPNGEGRSPARLMAPTLSDRLREWAGPESRIISISLKDRGAILPGGHQADAAYWHDWETSPGYFVSSTYYMDALPAWVEDFNAAGLSENYMHQTWTPLLPMEAYKNSAPDDNPYEVVLKGKDAPVFPYDLAAMRSEYGEGQPYHNILWATPYGNELVREFALRALRSEELGKDSIPDFLGISFSTPDVAGHTFGPQSVEMADIYLRLDRDIAKLLQALDQEVGQGRYLLFLTSDHGVHPVVSQAQEQGLPAGLAVLPRYRQDLMFHLSLRYGAFNWIESFGTEQIYLNRKLAEEKGIPLAEIQQVAAAFMAEQPGVRYALTASDLAEKAMKAPLPAMLQKGFYANRSGDVLLVYEPGYAPTMNYRIAVSEVRGATHGSGYAFDTHVPLLWFGAGIPQGSTDRLVHPANIVPTLTRVLNLTPLPGAAGQPLDELLD</sequence>
<evidence type="ECO:0000313" key="8">
    <source>
        <dbReference type="Proteomes" id="UP000009049"/>
    </source>
</evidence>
<dbReference type="PANTHER" id="PTHR10151">
    <property type="entry name" value="ECTONUCLEOTIDE PYROPHOSPHATASE/PHOSPHODIESTERASE"/>
    <property type="match status" value="1"/>
</dbReference>
<keyword evidence="2 4" id="KW-0479">Metal-binding</keyword>
<protein>
    <recommendedName>
        <fullName evidence="9">Alkaline phosphatase</fullName>
    </recommendedName>
</protein>
<dbReference type="PIRSF" id="PIRSF031924">
    <property type="entry name" value="Pi-irrepressible_AP"/>
    <property type="match status" value="1"/>
</dbReference>
<evidence type="ECO:0000256" key="2">
    <source>
        <dbReference type="ARBA" id="ARBA00022723"/>
    </source>
</evidence>
<proteinExistence type="predicted"/>
<keyword evidence="1 5" id="KW-0597">Phosphoprotein</keyword>
<feature type="active site" description="Phosphothreonine intermediate" evidence="5">
    <location>
        <position position="77"/>
    </location>
</feature>
<accession>A4CH98</accession>
<dbReference type="InterPro" id="IPR026263">
    <property type="entry name" value="Alkaline_phosphatase_prok"/>
</dbReference>
<evidence type="ECO:0000256" key="1">
    <source>
        <dbReference type="ARBA" id="ARBA00022553"/>
    </source>
</evidence>
<dbReference type="PANTHER" id="PTHR10151:SF120">
    <property type="entry name" value="BIS(5'-ADENOSYL)-TRIPHOSPHATASE"/>
    <property type="match status" value="1"/>
</dbReference>
<keyword evidence="8" id="KW-1185">Reference proteome</keyword>
<dbReference type="KEGG" id="rbi:RB2501_05390"/>
<dbReference type="InterPro" id="IPR002591">
    <property type="entry name" value="Phosphodiest/P_Trfase"/>
</dbReference>
<dbReference type="HOGENOM" id="CLU_034095_0_0_10"/>
<evidence type="ECO:0000256" key="6">
    <source>
        <dbReference type="PIRSR" id="PIRSR031924-51"/>
    </source>
</evidence>
<evidence type="ECO:0000256" key="3">
    <source>
        <dbReference type="ARBA" id="ARBA00022729"/>
    </source>
</evidence>
<dbReference type="GO" id="GO:0004035">
    <property type="term" value="F:alkaline phosphatase activity"/>
    <property type="evidence" value="ECO:0007669"/>
    <property type="project" value="InterPro"/>
</dbReference>
<name>A4CH98_ROBBH</name>
<feature type="binding site" evidence="6">
    <location>
        <begin position="160"/>
        <end position="162"/>
    </location>
    <ligand>
        <name>substrate</name>
    </ligand>
</feature>
<keyword evidence="3" id="KW-0732">Signal</keyword>
<feature type="binding site" evidence="6">
    <location>
        <position position="98"/>
    </location>
    <ligand>
        <name>substrate</name>
    </ligand>
</feature>
<dbReference type="CDD" id="cd16016">
    <property type="entry name" value="AP-SPAP"/>
    <property type="match status" value="1"/>
</dbReference>
<evidence type="ECO:0000256" key="5">
    <source>
        <dbReference type="PIRSR" id="PIRSR031924-50"/>
    </source>
</evidence>
<gene>
    <name evidence="7" type="ordered locus">RB2501_05390</name>
</gene>
<dbReference type="Gene3D" id="3.40.720.10">
    <property type="entry name" value="Alkaline Phosphatase, subunit A"/>
    <property type="match status" value="1"/>
</dbReference>
<dbReference type="RefSeq" id="WP_015753063.1">
    <property type="nucleotide sequence ID" value="NC_013222.1"/>
</dbReference>
<reference evidence="7 8" key="1">
    <citation type="journal article" date="2009" name="J. Bacteriol.">
        <title>Complete genome sequence of Robiginitalea biformata HTCC2501.</title>
        <authorList>
            <person name="Oh H.M."/>
            <person name="Giovannoni S.J."/>
            <person name="Lee K."/>
            <person name="Ferriera S."/>
            <person name="Johnson J."/>
            <person name="Cho J.C."/>
        </authorList>
    </citation>
    <scope>NUCLEOTIDE SEQUENCE [LARGE SCALE GENOMIC DNA]</scope>
    <source>
        <strain evidence="8">ATCC BAA-864 / HTCC2501 / KCTC 12146</strain>
    </source>
</reference>
<dbReference type="eggNOG" id="COG1524">
    <property type="taxonomic scope" value="Bacteria"/>
</dbReference>
<dbReference type="GO" id="GO:0046872">
    <property type="term" value="F:metal ion binding"/>
    <property type="evidence" value="ECO:0007669"/>
    <property type="project" value="UniProtKB-KW"/>
</dbReference>
<dbReference type="Pfam" id="PF01663">
    <property type="entry name" value="Phosphodiest"/>
    <property type="match status" value="1"/>
</dbReference>
<dbReference type="AlphaFoldDB" id="A4CH98"/>
<evidence type="ECO:0000313" key="7">
    <source>
        <dbReference type="EMBL" id="EAR16306.1"/>
    </source>
</evidence>
<dbReference type="EMBL" id="CP001712">
    <property type="protein sequence ID" value="EAR16306.1"/>
    <property type="molecule type" value="Genomic_DNA"/>
</dbReference>
<evidence type="ECO:0008006" key="9">
    <source>
        <dbReference type="Google" id="ProtNLM"/>
    </source>
</evidence>
<dbReference type="OrthoDB" id="9766127at2"/>
<dbReference type="InterPro" id="IPR017850">
    <property type="entry name" value="Alkaline_phosphatase_core_sf"/>
</dbReference>